<reference evidence="2 3" key="1">
    <citation type="journal article" date="2016" name="Nat. Commun.">
        <title>Thousands of microbial genomes shed light on interconnected biogeochemical processes in an aquifer system.</title>
        <authorList>
            <person name="Anantharaman K."/>
            <person name="Brown C.T."/>
            <person name="Hug L.A."/>
            <person name="Sharon I."/>
            <person name="Castelle C.J."/>
            <person name="Probst A.J."/>
            <person name="Thomas B.C."/>
            <person name="Singh A."/>
            <person name="Wilkins M.J."/>
            <person name="Karaoz U."/>
            <person name="Brodie E.L."/>
            <person name="Williams K.H."/>
            <person name="Hubbard S.S."/>
            <person name="Banfield J.F."/>
        </authorList>
    </citation>
    <scope>NUCLEOTIDE SEQUENCE [LARGE SCALE GENOMIC DNA]</scope>
</reference>
<organism evidence="2 3">
    <name type="scientific">Candidatus Yanofskybacteria bacterium RIFCSPHIGHO2_02_FULL_43_22</name>
    <dbReference type="NCBI Taxonomy" id="1802681"/>
    <lineage>
        <taxon>Bacteria</taxon>
        <taxon>Candidatus Yanofskyibacteriota</taxon>
    </lineage>
</organism>
<name>A0A1F8FPY5_9BACT</name>
<feature type="signal peptide" evidence="1">
    <location>
        <begin position="1"/>
        <end position="29"/>
    </location>
</feature>
<protein>
    <submittedName>
        <fullName evidence="2">Uncharacterized protein</fullName>
    </submittedName>
</protein>
<evidence type="ECO:0000313" key="3">
    <source>
        <dbReference type="Proteomes" id="UP000176581"/>
    </source>
</evidence>
<dbReference type="AlphaFoldDB" id="A0A1F8FPY5"/>
<dbReference type="EMBL" id="MGJV01000014">
    <property type="protein sequence ID" value="OGN15214.1"/>
    <property type="molecule type" value="Genomic_DNA"/>
</dbReference>
<gene>
    <name evidence="2" type="ORF">A3J47_03560</name>
</gene>
<sequence>MTHRVKVRFLAILFAVLLVPFFVYSNAFADVQGQNVRFNVNEAFDKFGRSSMTATLRHIGVNAYFYVDDEHWDTLGLPGRQNLMSSIGELSSEFDATIYPTQTVFWGQEPRPGVDGDNRMTVLLEQLKSGNGGYFSTSNGYSKTSAPDSNEREMGVISVESVSSRYTKIFLAHEFQHLISFNQKELLRNATEDVWFNELRSEYSITLAGYNDVFYNSNLERRAETFFNNPSDSLTEWPNIPLDYSLVALFAEYISDIYGAGFLRETLQTDLAGILSINSALASRGSSDGFIDIFGGWLAANYINDNSINQEFSYSKPGLKNFKASPQRLTILSGSESSVFDYSLKPWQVYGHKFLVSGALAGNKAIKLSPAFNSRFAYADNLGRFSVLDKDFYVNDPGGLQYFFIFPINDKKISDFGKEEIPSFLTLTMKFEEKMLGVDFGSALKDGALIKKATENETYVIEGKYKRYLRPEIIALYGHLDVAKVIEVDEATFHSYTTSNYVRYTDGEPVYAVWPDGTKHWLNITPQQWDASGRDWGAIFIINDLELNTYKIGADITR</sequence>
<evidence type="ECO:0000256" key="1">
    <source>
        <dbReference type="SAM" id="SignalP"/>
    </source>
</evidence>
<evidence type="ECO:0000313" key="2">
    <source>
        <dbReference type="EMBL" id="OGN15214.1"/>
    </source>
</evidence>
<keyword evidence="1" id="KW-0732">Signal</keyword>
<proteinExistence type="predicted"/>
<comment type="caution">
    <text evidence="2">The sequence shown here is derived from an EMBL/GenBank/DDBJ whole genome shotgun (WGS) entry which is preliminary data.</text>
</comment>
<dbReference type="Proteomes" id="UP000176581">
    <property type="component" value="Unassembled WGS sequence"/>
</dbReference>
<feature type="chain" id="PRO_5009535505" evidence="1">
    <location>
        <begin position="30"/>
        <end position="558"/>
    </location>
</feature>
<accession>A0A1F8FPY5</accession>